<dbReference type="RefSeq" id="WP_169715077.1">
    <property type="nucleotide sequence ID" value="NZ_JFKB01000018.1"/>
</dbReference>
<dbReference type="STRING" id="1293890.TALK_18620"/>
<evidence type="ECO:0000313" key="3">
    <source>
        <dbReference type="Proteomes" id="UP000193396"/>
    </source>
</evidence>
<proteinExistence type="predicted"/>
<organism evidence="2 3">
    <name type="scientific">Thalassospira alkalitolerans</name>
    <dbReference type="NCBI Taxonomy" id="1293890"/>
    <lineage>
        <taxon>Bacteria</taxon>
        <taxon>Pseudomonadati</taxon>
        <taxon>Pseudomonadota</taxon>
        <taxon>Alphaproteobacteria</taxon>
        <taxon>Rhodospirillales</taxon>
        <taxon>Thalassospiraceae</taxon>
        <taxon>Thalassospira</taxon>
    </lineage>
</organism>
<keyword evidence="3" id="KW-1185">Reference proteome</keyword>
<name>A0A1Y2L7Z4_9PROT</name>
<feature type="domain" description="PhoD-like phosphatase metallophosphatase" evidence="1">
    <location>
        <begin position="144"/>
        <end position="480"/>
    </location>
</feature>
<sequence>MRDLQQPDNYETLKAKINSAAIVGHTTDTTTKIWVRAFRQGKWTLIVSTTKLPESAYDLSGKDLGQMKAHNSDIVFLEERDITRTTDQTMTFEVSGLTPDTRYYYYLASDDPDLALERKVELGGDHQYWFRTLAKNPQSLLFGFYSCHDPFSVKPNNEGAWDKFYDVLNERQADFVIGGGDQVYCDTNHASQIQDVWVWLKNNKNALLAKYRKANGSLDEPPIIEYFTKLYRTYYRIYWQFEHLRYVYRRFPQYMIWDDHEIMDGWGSLTEDERKAKLANFFQNDDENANYALVMLMFKAAAQAYLEYQHAHNPDSMIINGDPGASHWDYNFDQGAYGFYMLDVRGHHDCEQPDGQRLLGADQFERFESWINSASIKKKKAIFICSPVPVVHWKESAVNTFDFGGQKDDFMDEWGHKTNHAERNKILELLLARSHENDIPIVILSGDVHCASAFGITHTQTYPGARLFNVTSSAISRSPAPGIATAAMQKSAPIDGFDGGRFEQMFRFAGENNFAVINADCRDGELQLSATLYWAKPGSESVTQKVIRLGT</sequence>
<dbReference type="PANTHER" id="PTHR37031:SF2">
    <property type="entry name" value="PHOD-LIKE PHOSPHATASE METALLOPHOSPHATASE DOMAIN-CONTAINING PROTEIN"/>
    <property type="match status" value="1"/>
</dbReference>
<protein>
    <recommendedName>
        <fullName evidence="1">PhoD-like phosphatase metallophosphatase domain-containing protein</fullName>
    </recommendedName>
</protein>
<dbReference type="Pfam" id="PF09423">
    <property type="entry name" value="PhoD"/>
    <property type="match status" value="1"/>
</dbReference>
<dbReference type="InterPro" id="IPR029052">
    <property type="entry name" value="Metallo-depent_PP-like"/>
</dbReference>
<evidence type="ECO:0000313" key="2">
    <source>
        <dbReference type="EMBL" id="OSQ44597.1"/>
    </source>
</evidence>
<dbReference type="EMBL" id="JFKB01000018">
    <property type="protein sequence ID" value="OSQ44597.1"/>
    <property type="molecule type" value="Genomic_DNA"/>
</dbReference>
<gene>
    <name evidence="2" type="ORF">TALK_18620</name>
</gene>
<reference evidence="2 3" key="1">
    <citation type="submission" date="2014-03" db="EMBL/GenBank/DDBJ databases">
        <title>The draft genome sequence of Thalassospira alkalitolerans JCM 18968.</title>
        <authorList>
            <person name="Lai Q."/>
            <person name="Shao Z."/>
        </authorList>
    </citation>
    <scope>NUCLEOTIDE SEQUENCE [LARGE SCALE GENOMIC DNA]</scope>
    <source>
        <strain evidence="2 3">JCM 18968</strain>
    </source>
</reference>
<dbReference type="AlphaFoldDB" id="A0A1Y2L7Z4"/>
<evidence type="ECO:0000259" key="1">
    <source>
        <dbReference type="Pfam" id="PF09423"/>
    </source>
</evidence>
<dbReference type="CDD" id="cd07389">
    <property type="entry name" value="MPP_PhoD"/>
    <property type="match status" value="1"/>
</dbReference>
<comment type="caution">
    <text evidence="2">The sequence shown here is derived from an EMBL/GenBank/DDBJ whole genome shotgun (WGS) entry which is preliminary data.</text>
</comment>
<dbReference type="SUPFAM" id="SSF56300">
    <property type="entry name" value="Metallo-dependent phosphatases"/>
    <property type="match status" value="1"/>
</dbReference>
<dbReference type="Proteomes" id="UP000193396">
    <property type="component" value="Unassembled WGS sequence"/>
</dbReference>
<accession>A0A1Y2L7Z4</accession>
<dbReference type="InterPro" id="IPR038607">
    <property type="entry name" value="PhoD-like_sf"/>
</dbReference>
<dbReference type="Gene3D" id="3.60.21.70">
    <property type="entry name" value="PhoD-like phosphatase"/>
    <property type="match status" value="1"/>
</dbReference>
<dbReference type="PANTHER" id="PTHR37031">
    <property type="entry name" value="METALLOPHOSPHATASE BINDING DOMAIN PROTEIN"/>
    <property type="match status" value="1"/>
</dbReference>
<dbReference type="InterPro" id="IPR018946">
    <property type="entry name" value="PhoD-like_MPP"/>
</dbReference>